<keyword evidence="4 5" id="KW-0472">Membrane</keyword>
<feature type="transmembrane region" description="Helical" evidence="5">
    <location>
        <begin position="172"/>
        <end position="193"/>
    </location>
</feature>
<dbReference type="InterPro" id="IPR020846">
    <property type="entry name" value="MFS_dom"/>
</dbReference>
<feature type="transmembrane region" description="Helical" evidence="5">
    <location>
        <begin position="144"/>
        <end position="166"/>
    </location>
</feature>
<dbReference type="Gene3D" id="1.20.1250.20">
    <property type="entry name" value="MFS general substrate transporter like domains"/>
    <property type="match status" value="2"/>
</dbReference>
<feature type="transmembrane region" description="Helical" evidence="5">
    <location>
        <begin position="85"/>
        <end position="105"/>
    </location>
</feature>
<accession>A0A372GQ59</accession>
<comment type="subcellular location">
    <subcellularLocation>
        <location evidence="1">Cell membrane</location>
        <topology evidence="1">Multi-pass membrane protein</topology>
    </subcellularLocation>
</comment>
<dbReference type="CDD" id="cd17365">
    <property type="entry name" value="MFS_PcaK_like"/>
    <property type="match status" value="1"/>
</dbReference>
<dbReference type="PANTHER" id="PTHR23508">
    <property type="entry name" value="CARBOXYLIC ACID TRANSPORTER PROTEIN HOMOLOG"/>
    <property type="match status" value="1"/>
</dbReference>
<dbReference type="InterPro" id="IPR011701">
    <property type="entry name" value="MFS"/>
</dbReference>
<keyword evidence="2 5" id="KW-0812">Transmembrane</keyword>
<dbReference type="PROSITE" id="PS50850">
    <property type="entry name" value="MFS"/>
    <property type="match status" value="1"/>
</dbReference>
<evidence type="ECO:0000256" key="3">
    <source>
        <dbReference type="ARBA" id="ARBA00022989"/>
    </source>
</evidence>
<keyword evidence="3 5" id="KW-1133">Transmembrane helix</keyword>
<dbReference type="PROSITE" id="PS00217">
    <property type="entry name" value="SUGAR_TRANSPORT_2"/>
    <property type="match status" value="1"/>
</dbReference>
<comment type="caution">
    <text evidence="7">The sequence shown here is derived from an EMBL/GenBank/DDBJ whole genome shotgun (WGS) entry which is preliminary data.</text>
</comment>
<dbReference type="Proteomes" id="UP000262882">
    <property type="component" value="Unassembled WGS sequence"/>
</dbReference>
<feature type="domain" description="Major facilitator superfamily (MFS) profile" evidence="6">
    <location>
        <begin position="17"/>
        <end position="402"/>
    </location>
</feature>
<dbReference type="InterPro" id="IPR005829">
    <property type="entry name" value="Sugar_transporter_CS"/>
</dbReference>
<feature type="transmembrane region" description="Helical" evidence="5">
    <location>
        <begin position="288"/>
        <end position="307"/>
    </location>
</feature>
<feature type="transmembrane region" description="Helical" evidence="5">
    <location>
        <begin position="55"/>
        <end position="73"/>
    </location>
</feature>
<keyword evidence="8" id="KW-1185">Reference proteome</keyword>
<feature type="transmembrane region" description="Helical" evidence="5">
    <location>
        <begin position="347"/>
        <end position="366"/>
    </location>
</feature>
<evidence type="ECO:0000259" key="6">
    <source>
        <dbReference type="PROSITE" id="PS50850"/>
    </source>
</evidence>
<dbReference type="Pfam" id="PF07690">
    <property type="entry name" value="MFS_1"/>
    <property type="match status" value="1"/>
</dbReference>
<evidence type="ECO:0000256" key="2">
    <source>
        <dbReference type="ARBA" id="ARBA00022692"/>
    </source>
</evidence>
<dbReference type="PANTHER" id="PTHR23508:SF10">
    <property type="entry name" value="CARBOXYLIC ACID TRANSPORTER PROTEIN HOMOLOG"/>
    <property type="match status" value="1"/>
</dbReference>
<feature type="transmembrane region" description="Helical" evidence="5">
    <location>
        <begin position="378"/>
        <end position="397"/>
    </location>
</feature>
<proteinExistence type="predicted"/>
<reference evidence="7 8" key="1">
    <citation type="submission" date="2018-08" db="EMBL/GenBank/DDBJ databases">
        <title>Actinomadura spongicola sp. nov., isolated from marine sponge Leucetta chagosensis.</title>
        <authorList>
            <person name="Li L."/>
            <person name="Lin H.W."/>
        </authorList>
    </citation>
    <scope>NUCLEOTIDE SEQUENCE [LARGE SCALE GENOMIC DNA]</scope>
    <source>
        <strain evidence="7 8">LHW52907</strain>
    </source>
</reference>
<dbReference type="OrthoDB" id="9787026at2"/>
<feature type="transmembrane region" description="Helical" evidence="5">
    <location>
        <begin position="15"/>
        <end position="35"/>
    </location>
</feature>
<feature type="transmembrane region" description="Helical" evidence="5">
    <location>
        <begin position="260"/>
        <end position="281"/>
    </location>
</feature>
<dbReference type="GO" id="GO:0046943">
    <property type="term" value="F:carboxylic acid transmembrane transporter activity"/>
    <property type="evidence" value="ECO:0007669"/>
    <property type="project" value="TreeGrafter"/>
</dbReference>
<evidence type="ECO:0000256" key="1">
    <source>
        <dbReference type="ARBA" id="ARBA00004651"/>
    </source>
</evidence>
<dbReference type="InterPro" id="IPR036259">
    <property type="entry name" value="MFS_trans_sf"/>
</dbReference>
<organism evidence="7 8">
    <name type="scientific">Actinomadura spongiicola</name>
    <dbReference type="NCBI Taxonomy" id="2303421"/>
    <lineage>
        <taxon>Bacteria</taxon>
        <taxon>Bacillati</taxon>
        <taxon>Actinomycetota</taxon>
        <taxon>Actinomycetes</taxon>
        <taxon>Streptosporangiales</taxon>
        <taxon>Thermomonosporaceae</taxon>
        <taxon>Actinomadura</taxon>
    </lineage>
</organism>
<feature type="transmembrane region" description="Helical" evidence="5">
    <location>
        <begin position="220"/>
        <end position="240"/>
    </location>
</feature>
<evidence type="ECO:0000313" key="7">
    <source>
        <dbReference type="EMBL" id="RFS87500.1"/>
    </source>
</evidence>
<gene>
    <name evidence="7" type="ORF">D0T12_04600</name>
</gene>
<feature type="transmembrane region" description="Helical" evidence="5">
    <location>
        <begin position="111"/>
        <end position="132"/>
    </location>
</feature>
<dbReference type="AlphaFoldDB" id="A0A372GQ59"/>
<dbReference type="GO" id="GO:0005886">
    <property type="term" value="C:plasma membrane"/>
    <property type="evidence" value="ECO:0007669"/>
    <property type="project" value="UniProtKB-SubCell"/>
</dbReference>
<protein>
    <submittedName>
        <fullName evidence="7">MFS transporter</fullName>
    </submittedName>
</protein>
<feature type="transmembrane region" description="Helical" evidence="5">
    <location>
        <begin position="313"/>
        <end position="335"/>
    </location>
</feature>
<evidence type="ECO:0000313" key="8">
    <source>
        <dbReference type="Proteomes" id="UP000262882"/>
    </source>
</evidence>
<dbReference type="SUPFAM" id="SSF103473">
    <property type="entry name" value="MFS general substrate transporter"/>
    <property type="match status" value="1"/>
</dbReference>
<dbReference type="EMBL" id="QVNQ01000001">
    <property type="protein sequence ID" value="RFS87500.1"/>
    <property type="molecule type" value="Genomic_DNA"/>
</dbReference>
<sequence length="417" mass="43443">MTVFGPKPSRRPNRYMVVFICFAAIVFDGYDLIIYGSTVPSLLAYEEWALTPAEVGTLGSYALLGMMFGALASGPLTDRFGRRRVLLGCLILYSTMMLLAATAPTPAILGVFRFVAGLGFGGVAPVAVALVVEVARPHERQRLNAIMLAGLPVGGVLAALAALTFLDEVGFRGMWAFGGIALVTVVPLAWRYIPETAPTTSSKTPTAGRSPLRELTEGRAILALALFAVANFAGFLLVFGLNTWLPELMRKADYDLSSALTFQLLLNLGAVVGGISGSALADRLGARRVAPITFLVATVAVAVMASAPPTGVMAVATVAAGFGSIGTQMIVFGYVATYFDTDVRGTALGLTTGIGRLGAVTGPTIGGVLLSNGLDNPWVFGFFGAIAILGGLACVVIPARRTERRVEPATAATAINH</sequence>
<evidence type="ECO:0000256" key="4">
    <source>
        <dbReference type="ARBA" id="ARBA00023136"/>
    </source>
</evidence>
<name>A0A372GQ59_9ACTN</name>
<evidence type="ECO:0000256" key="5">
    <source>
        <dbReference type="SAM" id="Phobius"/>
    </source>
</evidence>